<comment type="subunit">
    <text evidence="3">UreD, UreF and UreG form a complex that acts as a GTP-hydrolysis-dependent molecular chaperone, activating the urease apoprotein by helping to assemble the nickel containing metallocenter of UreC. The UreE protein probably delivers the nickel.</text>
</comment>
<keyword evidence="2 3" id="KW-0143">Chaperone</keyword>
<dbReference type="GO" id="GO:0005737">
    <property type="term" value="C:cytoplasm"/>
    <property type="evidence" value="ECO:0007669"/>
    <property type="project" value="UniProtKB-SubCell"/>
</dbReference>
<comment type="caution">
    <text evidence="4">The sequence shown here is derived from an EMBL/GenBank/DDBJ whole genome shotgun (WGS) entry which is preliminary data.</text>
</comment>
<reference evidence="4" key="1">
    <citation type="submission" date="2018-10" db="EMBL/GenBank/DDBJ databases">
        <title>Chromosomal inversion in Lactococcus lactis subsp. lactis bv. diacetylactis S50.</title>
        <authorList>
            <person name="Kojic M."/>
            <person name="Jovcic B."/>
        </authorList>
    </citation>
    <scope>NUCLEOTIDE SEQUENCE</scope>
    <source>
        <strain evidence="4">S50</strain>
    </source>
</reference>
<dbReference type="GO" id="GO:0016151">
    <property type="term" value="F:nickel cation binding"/>
    <property type="evidence" value="ECO:0007669"/>
    <property type="project" value="UniProtKB-UniRule"/>
</dbReference>
<protein>
    <recommendedName>
        <fullName evidence="3">Urease accessory protein UreD</fullName>
    </recommendedName>
</protein>
<evidence type="ECO:0000256" key="1">
    <source>
        <dbReference type="ARBA" id="ARBA00007177"/>
    </source>
</evidence>
<dbReference type="InterPro" id="IPR002669">
    <property type="entry name" value="UreD"/>
</dbReference>
<name>A0A8B3F3D6_LACLL</name>
<comment type="function">
    <text evidence="3">Required for maturation of urease via the functional incorporation of the urease nickel metallocenter.</text>
</comment>
<dbReference type="EMBL" id="RBVM01000003">
    <property type="protein sequence ID" value="RKO34880.1"/>
    <property type="molecule type" value="Genomic_DNA"/>
</dbReference>
<evidence type="ECO:0000256" key="3">
    <source>
        <dbReference type="HAMAP-Rule" id="MF_01384"/>
    </source>
</evidence>
<evidence type="ECO:0000313" key="4">
    <source>
        <dbReference type="EMBL" id="RKO34880.1"/>
    </source>
</evidence>
<dbReference type="RefSeq" id="WP_058147833.1">
    <property type="nucleotide sequence ID" value="NZ_CP061323.1"/>
</dbReference>
<accession>A0A8B3F3D6</accession>
<dbReference type="PANTHER" id="PTHR33643:SF1">
    <property type="entry name" value="UREASE ACCESSORY PROTEIN D"/>
    <property type="match status" value="1"/>
</dbReference>
<proteinExistence type="inferred from homology"/>
<comment type="similarity">
    <text evidence="1 3">Belongs to the UreD family.</text>
</comment>
<comment type="subcellular location">
    <subcellularLocation>
        <location evidence="3">Cytoplasm</location>
    </subcellularLocation>
</comment>
<gene>
    <name evidence="3" type="primary">ureD</name>
    <name evidence="4" type="ORF">D8K17_13615</name>
</gene>
<dbReference type="PANTHER" id="PTHR33643">
    <property type="entry name" value="UREASE ACCESSORY PROTEIN D"/>
    <property type="match status" value="1"/>
</dbReference>
<organism evidence="4">
    <name type="scientific">Lactococcus lactis subsp. lactis bv. diacetylactis</name>
    <dbReference type="NCBI Taxonomy" id="44688"/>
    <lineage>
        <taxon>Bacteria</taxon>
        <taxon>Bacillati</taxon>
        <taxon>Bacillota</taxon>
        <taxon>Bacilli</taxon>
        <taxon>Lactobacillales</taxon>
        <taxon>Streptococcaceae</taxon>
        <taxon>Lactococcus</taxon>
    </lineage>
</organism>
<dbReference type="Pfam" id="PF01774">
    <property type="entry name" value="UreD"/>
    <property type="match status" value="1"/>
</dbReference>
<evidence type="ECO:0000256" key="2">
    <source>
        <dbReference type="ARBA" id="ARBA00023186"/>
    </source>
</evidence>
<sequence>MKNFDGYIDLRFVFRNDRTLAETIYREGNYRVSASIVDTGKTPVYFLISTGGGFIEGETYYQQISLDDNAHAIVTSQTPNYVYKCENGLLTKQETAIKVGKNAILEFYLDEVVPYEHANYLQETVIELKEGASVIVTDGLTAGWSADGQSFQYHFVGLKTTINQEGKLVLNDFLVCDPLSDNMNEFGFFEGNKNFNSVVIIDKSLDKHSVEQFRKILATVETSCQYGVTQIDAGIVLRILGPNYHENRRMMWLFTNFYREEIKAFSPINLRKIDAHIR</sequence>
<keyword evidence="3" id="KW-0963">Cytoplasm</keyword>
<dbReference type="AlphaFoldDB" id="A0A8B3F3D6"/>
<keyword evidence="3" id="KW-0996">Nickel insertion</keyword>
<dbReference type="HAMAP" id="MF_01384">
    <property type="entry name" value="UreD"/>
    <property type="match status" value="1"/>
</dbReference>